<dbReference type="Pfam" id="PF01872">
    <property type="entry name" value="RibD_C"/>
    <property type="match status" value="1"/>
</dbReference>
<name>A0ABY2E025_9MICO</name>
<dbReference type="Gene3D" id="3.40.430.10">
    <property type="entry name" value="Dihydrofolate Reductase, subunit A"/>
    <property type="match status" value="1"/>
</dbReference>
<dbReference type="SUPFAM" id="SSF53597">
    <property type="entry name" value="Dihydrofolate reductase-like"/>
    <property type="match status" value="1"/>
</dbReference>
<proteinExistence type="predicted"/>
<evidence type="ECO:0000313" key="2">
    <source>
        <dbReference type="EMBL" id="TDE89667.1"/>
    </source>
</evidence>
<protein>
    <submittedName>
        <fullName evidence="2">Deaminase</fullName>
    </submittedName>
</protein>
<accession>A0ABY2E025</accession>
<dbReference type="InterPro" id="IPR002734">
    <property type="entry name" value="RibDG_C"/>
</dbReference>
<evidence type="ECO:0000313" key="3">
    <source>
        <dbReference type="Proteomes" id="UP000504882"/>
    </source>
</evidence>
<sequence length="179" mass="19549">MRRVVLYELISLDGVAEEPGDWMHDGDRPIFDNLATIIARQEDVLLGRGTYDYWSGYWPTSEVEPFATFINTTPKHVFSSRPLDGEWANTIPVDRPAPEYVAELCRGDGGDIGVHGSITLARALLAAGLVDELRLVVAASIAGSGRRLLDGAGHHPRLDLVAAEHTPKGSLLLTYRSTD</sequence>
<feature type="domain" description="Bacterial bifunctional deaminase-reductase C-terminal" evidence="1">
    <location>
        <begin position="4"/>
        <end position="170"/>
    </location>
</feature>
<dbReference type="InterPro" id="IPR024072">
    <property type="entry name" value="DHFR-like_dom_sf"/>
</dbReference>
<dbReference type="Proteomes" id="UP000504882">
    <property type="component" value="Unassembled WGS sequence"/>
</dbReference>
<keyword evidence="3" id="KW-1185">Reference proteome</keyword>
<reference evidence="2 3" key="1">
    <citation type="submission" date="2019-03" db="EMBL/GenBank/DDBJ databases">
        <title>Genomic features of bacteria from cold environments.</title>
        <authorList>
            <person name="Shen L."/>
        </authorList>
    </citation>
    <scope>NUCLEOTIDE SEQUENCE [LARGE SCALE GENOMIC DNA]</scope>
    <source>
        <strain evidence="3">T3246-1</strain>
    </source>
</reference>
<dbReference type="EMBL" id="SMNA01000011">
    <property type="protein sequence ID" value="TDE89667.1"/>
    <property type="molecule type" value="Genomic_DNA"/>
</dbReference>
<gene>
    <name evidence="2" type="ORF">EXU48_19770</name>
</gene>
<dbReference type="RefSeq" id="WP_133109408.1">
    <property type="nucleotide sequence ID" value="NZ_SMNA01000011.1"/>
</dbReference>
<organism evidence="2 3">
    <name type="scientific">Occultella glacieicola</name>
    <dbReference type="NCBI Taxonomy" id="2518684"/>
    <lineage>
        <taxon>Bacteria</taxon>
        <taxon>Bacillati</taxon>
        <taxon>Actinomycetota</taxon>
        <taxon>Actinomycetes</taxon>
        <taxon>Micrococcales</taxon>
        <taxon>Ruaniaceae</taxon>
        <taxon>Occultella</taxon>
    </lineage>
</organism>
<evidence type="ECO:0000259" key="1">
    <source>
        <dbReference type="Pfam" id="PF01872"/>
    </source>
</evidence>
<comment type="caution">
    <text evidence="2">The sequence shown here is derived from an EMBL/GenBank/DDBJ whole genome shotgun (WGS) entry which is preliminary data.</text>
</comment>